<evidence type="ECO:0000313" key="8">
    <source>
        <dbReference type="Proteomes" id="UP000006443"/>
    </source>
</evidence>
<evidence type="ECO:0000256" key="4">
    <source>
        <dbReference type="HAMAP-Rule" id="MF_00724"/>
    </source>
</evidence>
<dbReference type="eggNOG" id="COG1677">
    <property type="taxonomic scope" value="Bacteria"/>
</dbReference>
<dbReference type="GO" id="GO:0005198">
    <property type="term" value="F:structural molecule activity"/>
    <property type="evidence" value="ECO:0007669"/>
    <property type="project" value="UniProtKB-UniRule"/>
</dbReference>
<proteinExistence type="inferred from homology"/>
<accession>C0GJI3</accession>
<dbReference type="GO" id="GO:0009425">
    <property type="term" value="C:bacterial-type flagellum basal body"/>
    <property type="evidence" value="ECO:0007669"/>
    <property type="project" value="UniProtKB-SubCell"/>
</dbReference>
<protein>
    <recommendedName>
        <fullName evidence="4 5">Flagellar hook-basal body complex protein FliE</fullName>
    </recommendedName>
</protein>
<dbReference type="PANTHER" id="PTHR34653">
    <property type="match status" value="1"/>
</dbReference>
<name>C0GJI3_DETAL</name>
<organism evidence="7 8">
    <name type="scientific">Dethiobacter alkaliphilus AHT 1</name>
    <dbReference type="NCBI Taxonomy" id="555088"/>
    <lineage>
        <taxon>Bacteria</taxon>
        <taxon>Bacillati</taxon>
        <taxon>Bacillota</taxon>
        <taxon>Dethiobacteria</taxon>
        <taxon>Dethiobacterales</taxon>
        <taxon>Dethiobacteraceae</taxon>
        <taxon>Dethiobacter</taxon>
    </lineage>
</organism>
<dbReference type="EMBL" id="ACJM01000016">
    <property type="protein sequence ID" value="EEG76530.1"/>
    <property type="molecule type" value="Genomic_DNA"/>
</dbReference>
<dbReference type="STRING" id="555088.DealDRAFT_2642"/>
<evidence type="ECO:0000256" key="6">
    <source>
        <dbReference type="SAM" id="Coils"/>
    </source>
</evidence>
<keyword evidence="3 4" id="KW-0975">Bacterial flagellum</keyword>
<dbReference type="PRINTS" id="PR01006">
    <property type="entry name" value="FLGHOOKFLIE"/>
</dbReference>
<keyword evidence="8" id="KW-1185">Reference proteome</keyword>
<sequence length="99" mass="10904">MKTQVLNPFIPLQWQQPAAAAPETKAAEGFAGTLHKALGEVNQLQVNADEAAQKLAMGEAEDIHQVMIAMEQAKMAMQLTVQVRNKVVEAYQEVSRMQL</sequence>
<dbReference type="OrthoDB" id="9812413at2"/>
<reference evidence="7 8" key="1">
    <citation type="submission" date="2009-02" db="EMBL/GenBank/DDBJ databases">
        <title>Sequencing of the draft genome and assembly of Dethiobacter alkaliphilus AHT 1.</title>
        <authorList>
            <consortium name="US DOE Joint Genome Institute (JGI-PGF)"/>
            <person name="Lucas S."/>
            <person name="Copeland A."/>
            <person name="Lapidus A."/>
            <person name="Glavina del Rio T."/>
            <person name="Dalin E."/>
            <person name="Tice H."/>
            <person name="Bruce D."/>
            <person name="Goodwin L."/>
            <person name="Pitluck S."/>
            <person name="Larimer F."/>
            <person name="Land M.L."/>
            <person name="Hauser L."/>
            <person name="Muyzer G."/>
        </authorList>
    </citation>
    <scope>NUCLEOTIDE SEQUENCE [LARGE SCALE GENOMIC DNA]</scope>
    <source>
        <strain evidence="7 8">AHT 1</strain>
    </source>
</reference>
<evidence type="ECO:0000256" key="5">
    <source>
        <dbReference type="NCBIfam" id="TIGR00205"/>
    </source>
</evidence>
<evidence type="ECO:0000256" key="3">
    <source>
        <dbReference type="ARBA" id="ARBA00023143"/>
    </source>
</evidence>
<comment type="subcellular location">
    <subcellularLocation>
        <location evidence="1 4">Bacterial flagellum basal body</location>
    </subcellularLocation>
</comment>
<dbReference type="RefSeq" id="WP_008518250.1">
    <property type="nucleotide sequence ID" value="NZ_ACJM01000016.1"/>
</dbReference>
<dbReference type="Pfam" id="PF02049">
    <property type="entry name" value="FliE"/>
    <property type="match status" value="1"/>
</dbReference>
<dbReference type="Proteomes" id="UP000006443">
    <property type="component" value="Unassembled WGS sequence"/>
</dbReference>
<dbReference type="AlphaFoldDB" id="C0GJI3"/>
<keyword evidence="7" id="KW-0969">Cilium</keyword>
<dbReference type="GO" id="GO:0003774">
    <property type="term" value="F:cytoskeletal motor activity"/>
    <property type="evidence" value="ECO:0007669"/>
    <property type="project" value="InterPro"/>
</dbReference>
<dbReference type="NCBIfam" id="TIGR00205">
    <property type="entry name" value="fliE"/>
    <property type="match status" value="1"/>
</dbReference>
<evidence type="ECO:0000313" key="7">
    <source>
        <dbReference type="EMBL" id="EEG76530.1"/>
    </source>
</evidence>
<evidence type="ECO:0000256" key="1">
    <source>
        <dbReference type="ARBA" id="ARBA00004117"/>
    </source>
</evidence>
<dbReference type="PANTHER" id="PTHR34653:SF1">
    <property type="entry name" value="FLAGELLAR HOOK-BASAL BODY COMPLEX PROTEIN FLIE"/>
    <property type="match status" value="1"/>
</dbReference>
<feature type="coiled-coil region" evidence="6">
    <location>
        <begin position="34"/>
        <end position="61"/>
    </location>
</feature>
<dbReference type="HAMAP" id="MF_00724">
    <property type="entry name" value="FliE"/>
    <property type="match status" value="1"/>
</dbReference>
<keyword evidence="6" id="KW-0175">Coiled coil</keyword>
<keyword evidence="7" id="KW-0282">Flagellum</keyword>
<gene>
    <name evidence="4" type="primary">fliE</name>
    <name evidence="7" type="ORF">DealDRAFT_2642</name>
</gene>
<keyword evidence="7" id="KW-0966">Cell projection</keyword>
<dbReference type="InterPro" id="IPR001624">
    <property type="entry name" value="FliE"/>
</dbReference>
<dbReference type="GO" id="GO:0071973">
    <property type="term" value="P:bacterial-type flagellum-dependent cell motility"/>
    <property type="evidence" value="ECO:0007669"/>
    <property type="project" value="InterPro"/>
</dbReference>
<comment type="caution">
    <text evidence="7">The sequence shown here is derived from an EMBL/GenBank/DDBJ whole genome shotgun (WGS) entry which is preliminary data.</text>
</comment>
<evidence type="ECO:0000256" key="2">
    <source>
        <dbReference type="ARBA" id="ARBA00009272"/>
    </source>
</evidence>
<comment type="similarity">
    <text evidence="2 4">Belongs to the FliE family.</text>
</comment>